<proteinExistence type="predicted"/>
<protein>
    <submittedName>
        <fullName evidence="2">Uncharacterized protein</fullName>
    </submittedName>
</protein>
<dbReference type="SUPFAM" id="SSF52047">
    <property type="entry name" value="RNI-like"/>
    <property type="match status" value="1"/>
</dbReference>
<dbReference type="EMBL" id="RBNJ01002217">
    <property type="protein sequence ID" value="RUS32258.1"/>
    <property type="molecule type" value="Genomic_DNA"/>
</dbReference>
<comment type="caution">
    <text evidence="2">The sequence shown here is derived from an EMBL/GenBank/DDBJ whole genome shotgun (WGS) entry which is preliminary data.</text>
</comment>
<dbReference type="Gene3D" id="3.80.10.10">
    <property type="entry name" value="Ribonuclease Inhibitor"/>
    <property type="match status" value="1"/>
</dbReference>
<reference evidence="2 3" key="1">
    <citation type="journal article" date="2018" name="New Phytol.">
        <title>Phylogenomics of Endogonaceae and evolution of mycorrhizas within Mucoromycota.</title>
        <authorList>
            <person name="Chang Y."/>
            <person name="Desiro A."/>
            <person name="Na H."/>
            <person name="Sandor L."/>
            <person name="Lipzen A."/>
            <person name="Clum A."/>
            <person name="Barry K."/>
            <person name="Grigoriev I.V."/>
            <person name="Martin F.M."/>
            <person name="Stajich J.E."/>
            <person name="Smith M.E."/>
            <person name="Bonito G."/>
            <person name="Spatafora J.W."/>
        </authorList>
    </citation>
    <scope>NUCLEOTIDE SEQUENCE [LARGE SCALE GENOMIC DNA]</scope>
    <source>
        <strain evidence="2 3">AD002</strain>
    </source>
</reference>
<evidence type="ECO:0000256" key="1">
    <source>
        <dbReference type="SAM" id="MobiDB-lite"/>
    </source>
</evidence>
<accession>A0A433QR74</accession>
<dbReference type="AlphaFoldDB" id="A0A433QR74"/>
<dbReference type="Proteomes" id="UP000274822">
    <property type="component" value="Unassembled WGS sequence"/>
</dbReference>
<keyword evidence="3" id="KW-1185">Reference proteome</keyword>
<evidence type="ECO:0000313" key="3">
    <source>
        <dbReference type="Proteomes" id="UP000274822"/>
    </source>
</evidence>
<organism evidence="2 3">
    <name type="scientific">Jimgerdemannia flammicorona</name>
    <dbReference type="NCBI Taxonomy" id="994334"/>
    <lineage>
        <taxon>Eukaryota</taxon>
        <taxon>Fungi</taxon>
        <taxon>Fungi incertae sedis</taxon>
        <taxon>Mucoromycota</taxon>
        <taxon>Mucoromycotina</taxon>
        <taxon>Endogonomycetes</taxon>
        <taxon>Endogonales</taxon>
        <taxon>Endogonaceae</taxon>
        <taxon>Jimgerdemannia</taxon>
    </lineage>
</organism>
<gene>
    <name evidence="2" type="ORF">BC938DRAFT_475930</name>
</gene>
<dbReference type="InterPro" id="IPR032675">
    <property type="entry name" value="LRR_dom_sf"/>
</dbReference>
<sequence>MIDIKSQTVQQNSRLLDLGSNNRHNNNTGDEGANALAKVLNPNKILISLALHDNSIGDEVATIFAKVLKYHGYSDQTTDPQGRNEHPHSAKDSARQQAAKIKNAFQKCGSNITNRRTRLPSFFHKNGYNLACPVCQDLIDYVREKQIAGEMAWDLRRTLKGS</sequence>
<feature type="region of interest" description="Disordered" evidence="1">
    <location>
        <begin position="75"/>
        <end position="96"/>
    </location>
</feature>
<feature type="compositionally biased region" description="Basic and acidic residues" evidence="1">
    <location>
        <begin position="82"/>
        <end position="94"/>
    </location>
</feature>
<name>A0A433QR74_9FUNG</name>
<evidence type="ECO:0000313" key="2">
    <source>
        <dbReference type="EMBL" id="RUS32258.1"/>
    </source>
</evidence>